<name>A0A7S8J0G9_9BACT</name>
<feature type="region of interest" description="Disordered" evidence="1">
    <location>
        <begin position="1"/>
        <end position="35"/>
    </location>
</feature>
<accession>A0A7S8J0G9</accession>
<dbReference type="EMBL" id="CP047423">
    <property type="protein sequence ID" value="QPD04980.1"/>
    <property type="molecule type" value="Genomic_DNA"/>
</dbReference>
<reference evidence="2 3" key="1">
    <citation type="journal article" date="2020" name="ISME J.">
        <title>Enrichment and physiological characterization of a novel comammox Nitrospira indicates ammonium inhibition of complete nitrification.</title>
        <authorList>
            <person name="Sakoula D."/>
            <person name="Koch H."/>
            <person name="Frank J."/>
            <person name="Jetten M.S.M."/>
            <person name="van Kessel M.A.H.J."/>
            <person name="Lucker S."/>
        </authorList>
    </citation>
    <scope>NUCLEOTIDE SEQUENCE [LARGE SCALE GENOMIC DNA]</scope>
    <source>
        <strain evidence="2">Comreactor17</strain>
    </source>
</reference>
<evidence type="ECO:0000256" key="1">
    <source>
        <dbReference type="SAM" id="MobiDB-lite"/>
    </source>
</evidence>
<dbReference type="AlphaFoldDB" id="A0A7S8J0G9"/>
<evidence type="ECO:0000313" key="2">
    <source>
        <dbReference type="EMBL" id="QPD04980.1"/>
    </source>
</evidence>
<sequence length="69" mass="7813">MTPRPSTKQGPQSRSLVSMKLGEGHSIRTKKKRRGVRCHKVSAILRNIGTMVNIVKAILAKRIYYHEAK</sequence>
<dbReference type="Proteomes" id="UP000593737">
    <property type="component" value="Chromosome"/>
</dbReference>
<gene>
    <name evidence="2" type="ORF">Nkreftii_002754</name>
</gene>
<proteinExistence type="predicted"/>
<feature type="compositionally biased region" description="Polar residues" evidence="1">
    <location>
        <begin position="1"/>
        <end position="16"/>
    </location>
</feature>
<evidence type="ECO:0000313" key="3">
    <source>
        <dbReference type="Proteomes" id="UP000593737"/>
    </source>
</evidence>
<dbReference type="KEGG" id="nkf:Nkreftii_002754"/>
<protein>
    <submittedName>
        <fullName evidence="2">Uncharacterized protein</fullName>
    </submittedName>
</protein>
<organism evidence="2 3">
    <name type="scientific">Candidatus Nitrospira kreftii</name>
    <dbReference type="NCBI Taxonomy" id="2652173"/>
    <lineage>
        <taxon>Bacteria</taxon>
        <taxon>Pseudomonadati</taxon>
        <taxon>Nitrospirota</taxon>
        <taxon>Nitrospiria</taxon>
        <taxon>Nitrospirales</taxon>
        <taxon>Nitrospiraceae</taxon>
        <taxon>Nitrospira</taxon>
    </lineage>
</organism>